<sequence>MNDYAATFELIDADKDGLISPEELVRLMEILGQPITVERAAEAVKQLDLDGDGLINVQELGNFLDW</sequence>
<comment type="caution">
    <text evidence="2">The sequence shown here is derived from an EMBL/GenBank/DDBJ whole genome shotgun (WGS) entry which is preliminary data.</text>
</comment>
<dbReference type="Pfam" id="PF13499">
    <property type="entry name" value="EF-hand_7"/>
    <property type="match status" value="1"/>
</dbReference>
<dbReference type="EMBL" id="JBITGY010000006">
    <property type="protein sequence ID" value="MFI6500219.1"/>
    <property type="molecule type" value="Genomic_DNA"/>
</dbReference>
<dbReference type="InterPro" id="IPR018247">
    <property type="entry name" value="EF_Hand_1_Ca_BS"/>
</dbReference>
<gene>
    <name evidence="2" type="ORF">ACIBG2_22745</name>
</gene>
<dbReference type="PROSITE" id="PS00018">
    <property type="entry name" value="EF_HAND_1"/>
    <property type="match status" value="2"/>
</dbReference>
<evidence type="ECO:0000313" key="2">
    <source>
        <dbReference type="EMBL" id="MFI6500219.1"/>
    </source>
</evidence>
<dbReference type="SMART" id="SM00054">
    <property type="entry name" value="EFh"/>
    <property type="match status" value="2"/>
</dbReference>
<keyword evidence="3" id="KW-1185">Reference proteome</keyword>
<feature type="domain" description="EF-hand" evidence="1">
    <location>
        <begin position="35"/>
        <end position="66"/>
    </location>
</feature>
<accession>A0ABW7YY73</accession>
<dbReference type="Gene3D" id="1.10.238.10">
    <property type="entry name" value="EF-hand"/>
    <property type="match status" value="1"/>
</dbReference>
<evidence type="ECO:0000313" key="3">
    <source>
        <dbReference type="Proteomes" id="UP001612741"/>
    </source>
</evidence>
<dbReference type="CDD" id="cd00051">
    <property type="entry name" value="EFh"/>
    <property type="match status" value="1"/>
</dbReference>
<evidence type="ECO:0000259" key="1">
    <source>
        <dbReference type="PROSITE" id="PS50222"/>
    </source>
</evidence>
<dbReference type="InterPro" id="IPR002048">
    <property type="entry name" value="EF_hand_dom"/>
</dbReference>
<protein>
    <submittedName>
        <fullName evidence="2">EF-hand domain-containing protein</fullName>
    </submittedName>
</protein>
<dbReference type="PROSITE" id="PS50222">
    <property type="entry name" value="EF_HAND_2"/>
    <property type="match status" value="2"/>
</dbReference>
<feature type="domain" description="EF-hand" evidence="1">
    <location>
        <begin position="1"/>
        <end position="34"/>
    </location>
</feature>
<name>A0ABW7YY73_9ACTN</name>
<dbReference type="InterPro" id="IPR011992">
    <property type="entry name" value="EF-hand-dom_pair"/>
</dbReference>
<dbReference type="RefSeq" id="WP_157249184.1">
    <property type="nucleotide sequence ID" value="NZ_JBITGY010000006.1"/>
</dbReference>
<proteinExistence type="predicted"/>
<organism evidence="2 3">
    <name type="scientific">Nonomuraea typhae</name>
    <dbReference type="NCBI Taxonomy" id="2603600"/>
    <lineage>
        <taxon>Bacteria</taxon>
        <taxon>Bacillati</taxon>
        <taxon>Actinomycetota</taxon>
        <taxon>Actinomycetes</taxon>
        <taxon>Streptosporangiales</taxon>
        <taxon>Streptosporangiaceae</taxon>
        <taxon>Nonomuraea</taxon>
    </lineage>
</organism>
<reference evidence="2 3" key="1">
    <citation type="submission" date="2024-10" db="EMBL/GenBank/DDBJ databases">
        <title>The Natural Products Discovery Center: Release of the First 8490 Sequenced Strains for Exploring Actinobacteria Biosynthetic Diversity.</title>
        <authorList>
            <person name="Kalkreuter E."/>
            <person name="Kautsar S.A."/>
            <person name="Yang D."/>
            <person name="Bader C.D."/>
            <person name="Teijaro C.N."/>
            <person name="Fluegel L."/>
            <person name="Davis C.M."/>
            <person name="Simpson J.R."/>
            <person name="Lauterbach L."/>
            <person name="Steele A.D."/>
            <person name="Gui C."/>
            <person name="Meng S."/>
            <person name="Li G."/>
            <person name="Viehrig K."/>
            <person name="Ye F."/>
            <person name="Su P."/>
            <person name="Kiefer A.F."/>
            <person name="Nichols A."/>
            <person name="Cepeda A.J."/>
            <person name="Yan W."/>
            <person name="Fan B."/>
            <person name="Jiang Y."/>
            <person name="Adhikari A."/>
            <person name="Zheng C.-J."/>
            <person name="Schuster L."/>
            <person name="Cowan T.M."/>
            <person name="Smanski M.J."/>
            <person name="Chevrette M.G."/>
            <person name="De Carvalho L.P.S."/>
            <person name="Shen B."/>
        </authorList>
    </citation>
    <scope>NUCLEOTIDE SEQUENCE [LARGE SCALE GENOMIC DNA]</scope>
    <source>
        <strain evidence="2 3">NPDC050545</strain>
    </source>
</reference>
<dbReference type="Proteomes" id="UP001612741">
    <property type="component" value="Unassembled WGS sequence"/>
</dbReference>
<dbReference type="SUPFAM" id="SSF47473">
    <property type="entry name" value="EF-hand"/>
    <property type="match status" value="1"/>
</dbReference>